<reference evidence="2 3" key="1">
    <citation type="submission" date="2021-01" db="EMBL/GenBank/DDBJ databases">
        <title>Whole genome shotgun sequence of Microbispora corallina NBRC 16416.</title>
        <authorList>
            <person name="Komaki H."/>
            <person name="Tamura T."/>
        </authorList>
    </citation>
    <scope>NUCLEOTIDE SEQUENCE [LARGE SCALE GENOMIC DNA]</scope>
    <source>
        <strain evidence="2 3">NBRC 16416</strain>
    </source>
</reference>
<evidence type="ECO:0000313" key="2">
    <source>
        <dbReference type="EMBL" id="GIH42543.1"/>
    </source>
</evidence>
<dbReference type="Pfam" id="PF13561">
    <property type="entry name" value="adh_short_C2"/>
    <property type="match status" value="1"/>
</dbReference>
<evidence type="ECO:0000313" key="3">
    <source>
        <dbReference type="Proteomes" id="UP000603904"/>
    </source>
</evidence>
<dbReference type="PANTHER" id="PTHR42760:SF50">
    <property type="entry name" value="SHORT-CHAIN DEHYDROGENASE-RELATED"/>
    <property type="match status" value="1"/>
</dbReference>
<gene>
    <name evidence="2" type="ORF">Mco01_55430</name>
</gene>
<dbReference type="InterPro" id="IPR036291">
    <property type="entry name" value="NAD(P)-bd_dom_sf"/>
</dbReference>
<dbReference type="CDD" id="cd05233">
    <property type="entry name" value="SDR_c"/>
    <property type="match status" value="1"/>
</dbReference>
<proteinExistence type="inferred from homology"/>
<dbReference type="Proteomes" id="UP000603904">
    <property type="component" value="Unassembled WGS sequence"/>
</dbReference>
<dbReference type="PROSITE" id="PS00061">
    <property type="entry name" value="ADH_SHORT"/>
    <property type="match status" value="1"/>
</dbReference>
<dbReference type="InterPro" id="IPR020904">
    <property type="entry name" value="Sc_DH/Rdtase_CS"/>
</dbReference>
<comment type="similarity">
    <text evidence="1">Belongs to the short-chain dehydrogenases/reductases (SDR) family.</text>
</comment>
<organism evidence="2 3">
    <name type="scientific">Microbispora corallina</name>
    <dbReference type="NCBI Taxonomy" id="83302"/>
    <lineage>
        <taxon>Bacteria</taxon>
        <taxon>Bacillati</taxon>
        <taxon>Actinomycetota</taxon>
        <taxon>Actinomycetes</taxon>
        <taxon>Streptosporangiales</taxon>
        <taxon>Streptosporangiaceae</taxon>
        <taxon>Microbispora</taxon>
    </lineage>
</organism>
<dbReference type="EMBL" id="BOOC01000031">
    <property type="protein sequence ID" value="GIH42543.1"/>
    <property type="molecule type" value="Genomic_DNA"/>
</dbReference>
<dbReference type="PRINTS" id="PR00080">
    <property type="entry name" value="SDRFAMILY"/>
</dbReference>
<dbReference type="SUPFAM" id="SSF51735">
    <property type="entry name" value="NAD(P)-binding Rossmann-fold domains"/>
    <property type="match status" value="1"/>
</dbReference>
<sequence>MVDELTSLGVKAAAFQADQGKPDEVIGMVRGVADRFGRIDVLVNNAGVFVTGPIGSLSLDDITRQWAVNVQGLVATTLEAVKSMPDGGRIINMGSVNGERSAAAGLVDYAATKAAVSAYTRSWAHDLAPRRITVNAVLPGPSDTDMGIPQESDLGKFLLGLLPYHRYASPDEVAGVIAFLASPDASYTTGGEIRVDGGWNA</sequence>
<keyword evidence="3" id="KW-1185">Reference proteome</keyword>
<dbReference type="InterPro" id="IPR002347">
    <property type="entry name" value="SDR_fam"/>
</dbReference>
<evidence type="ECO:0000256" key="1">
    <source>
        <dbReference type="ARBA" id="ARBA00006484"/>
    </source>
</evidence>
<comment type="caution">
    <text evidence="2">The sequence shown here is derived from an EMBL/GenBank/DDBJ whole genome shotgun (WGS) entry which is preliminary data.</text>
</comment>
<dbReference type="PRINTS" id="PR00081">
    <property type="entry name" value="GDHRDH"/>
</dbReference>
<dbReference type="PANTHER" id="PTHR42760">
    <property type="entry name" value="SHORT-CHAIN DEHYDROGENASES/REDUCTASES FAMILY MEMBER"/>
    <property type="match status" value="1"/>
</dbReference>
<name>A0ABQ4G6D0_9ACTN</name>
<accession>A0ABQ4G6D0</accession>
<protein>
    <submittedName>
        <fullName evidence="2">3-ketoacyl-ACP reductase</fullName>
    </submittedName>
</protein>
<dbReference type="Gene3D" id="3.40.50.720">
    <property type="entry name" value="NAD(P)-binding Rossmann-like Domain"/>
    <property type="match status" value="1"/>
</dbReference>